<feature type="transmembrane region" description="Helical" evidence="6">
    <location>
        <begin position="225"/>
        <end position="248"/>
    </location>
</feature>
<evidence type="ECO:0000313" key="7">
    <source>
        <dbReference type="EMBL" id="TSH92702.1"/>
    </source>
</evidence>
<keyword evidence="3 6" id="KW-0812">Transmembrane</keyword>
<dbReference type="Pfam" id="PF02653">
    <property type="entry name" value="BPD_transp_2"/>
    <property type="match status" value="1"/>
</dbReference>
<dbReference type="InterPro" id="IPR043428">
    <property type="entry name" value="LivM-like"/>
</dbReference>
<feature type="transmembrane region" description="Helical" evidence="6">
    <location>
        <begin position="54"/>
        <end position="81"/>
    </location>
</feature>
<feature type="transmembrane region" description="Helical" evidence="6">
    <location>
        <begin position="297"/>
        <end position="321"/>
    </location>
</feature>
<name>A0A556AIH4_9BURK</name>
<dbReference type="EMBL" id="VLTJ01000029">
    <property type="protein sequence ID" value="TSH92702.1"/>
    <property type="molecule type" value="Genomic_DNA"/>
</dbReference>
<accession>A0A556AIH4</accession>
<comment type="subcellular location">
    <subcellularLocation>
        <location evidence="1">Cell membrane</location>
        <topology evidence="1">Multi-pass membrane protein</topology>
    </subcellularLocation>
</comment>
<keyword evidence="5 6" id="KW-0472">Membrane</keyword>
<evidence type="ECO:0000256" key="3">
    <source>
        <dbReference type="ARBA" id="ARBA00022692"/>
    </source>
</evidence>
<protein>
    <submittedName>
        <fullName evidence="7">Branched-chain amino acid ABC transporter permease</fullName>
    </submittedName>
</protein>
<evidence type="ECO:0000256" key="4">
    <source>
        <dbReference type="ARBA" id="ARBA00022989"/>
    </source>
</evidence>
<evidence type="ECO:0000313" key="8">
    <source>
        <dbReference type="Proteomes" id="UP000318405"/>
    </source>
</evidence>
<dbReference type="InterPro" id="IPR001851">
    <property type="entry name" value="ABC_transp_permease"/>
</dbReference>
<keyword evidence="2" id="KW-1003">Cell membrane</keyword>
<dbReference type="PANTHER" id="PTHR30482">
    <property type="entry name" value="HIGH-AFFINITY BRANCHED-CHAIN AMINO ACID TRANSPORT SYSTEM PERMEASE"/>
    <property type="match status" value="1"/>
</dbReference>
<evidence type="ECO:0000256" key="2">
    <source>
        <dbReference type="ARBA" id="ARBA00022475"/>
    </source>
</evidence>
<keyword evidence="4 6" id="KW-1133">Transmembrane helix</keyword>
<dbReference type="Proteomes" id="UP000318405">
    <property type="component" value="Unassembled WGS sequence"/>
</dbReference>
<keyword evidence="8" id="KW-1185">Reference proteome</keyword>
<proteinExistence type="predicted"/>
<feature type="transmembrane region" description="Helical" evidence="6">
    <location>
        <begin position="260"/>
        <end position="285"/>
    </location>
</feature>
<dbReference type="GO" id="GO:0005886">
    <property type="term" value="C:plasma membrane"/>
    <property type="evidence" value="ECO:0007669"/>
    <property type="project" value="UniProtKB-SubCell"/>
</dbReference>
<feature type="transmembrane region" description="Helical" evidence="6">
    <location>
        <begin position="20"/>
        <end position="42"/>
    </location>
</feature>
<dbReference type="CDD" id="cd06581">
    <property type="entry name" value="TM_PBP1_LivM_like"/>
    <property type="match status" value="1"/>
</dbReference>
<evidence type="ECO:0000256" key="5">
    <source>
        <dbReference type="ARBA" id="ARBA00023136"/>
    </source>
</evidence>
<dbReference type="AlphaFoldDB" id="A0A556AIH4"/>
<dbReference type="RefSeq" id="WP_143949068.1">
    <property type="nucleotide sequence ID" value="NZ_BAABMB010000001.1"/>
</dbReference>
<feature type="transmembrane region" description="Helical" evidence="6">
    <location>
        <begin position="165"/>
        <end position="191"/>
    </location>
</feature>
<sequence>MSLPASDAPAAARSARRPAAAALLPWIVLALLAAFPFVAPSLGLEYYIAFVRRLLIFMIAAASLNFILGYGGMVALGHAGFVGVGAYTVVAMADAGHDAAWLMWLAAALVAALVALAIGAISLRTRGVYFIMITLAFAQMLYYVAVSWRTYGGDDGYGIYAPVSLGWFAATGSHALYWAVLLLAAAVFWLLSRLSASRFGHALKGIRDNETRMSALGYPVYRLKLAAFVTSAALAGLAGALLAVNNAFVSPSIMHWTESAALLVMVVVGGLGYRWGPVIGVGLWLTLVEVLRMYTDYWHWPMGVLLLAIVFFAPRGIAAWFDRRRSNA</sequence>
<evidence type="ECO:0000256" key="1">
    <source>
        <dbReference type="ARBA" id="ARBA00004651"/>
    </source>
</evidence>
<reference evidence="7 8" key="1">
    <citation type="submission" date="2019-07" db="EMBL/GenBank/DDBJ databases">
        <title>Qingshengfaniella alkalisoli gen. nov., sp. nov., isolated from saline soil.</title>
        <authorList>
            <person name="Xu L."/>
            <person name="Huang X.-X."/>
            <person name="Sun J.-Q."/>
        </authorList>
    </citation>
    <scope>NUCLEOTIDE SEQUENCE [LARGE SCALE GENOMIC DNA]</scope>
    <source>
        <strain evidence="7 8">DSM 27279</strain>
    </source>
</reference>
<feature type="transmembrane region" description="Helical" evidence="6">
    <location>
        <begin position="101"/>
        <end position="121"/>
    </location>
</feature>
<dbReference type="GO" id="GO:0015658">
    <property type="term" value="F:branched-chain amino acid transmembrane transporter activity"/>
    <property type="evidence" value="ECO:0007669"/>
    <property type="project" value="InterPro"/>
</dbReference>
<organism evidence="7 8">
    <name type="scientific">Verticiella sediminum</name>
    <dbReference type="NCBI Taxonomy" id="1247510"/>
    <lineage>
        <taxon>Bacteria</taxon>
        <taxon>Pseudomonadati</taxon>
        <taxon>Pseudomonadota</taxon>
        <taxon>Betaproteobacteria</taxon>
        <taxon>Burkholderiales</taxon>
        <taxon>Alcaligenaceae</taxon>
        <taxon>Verticiella</taxon>
    </lineage>
</organism>
<dbReference type="PANTHER" id="PTHR30482:SF17">
    <property type="entry name" value="ABC TRANSPORTER ATP-BINDING PROTEIN"/>
    <property type="match status" value="1"/>
</dbReference>
<comment type="caution">
    <text evidence="7">The sequence shown here is derived from an EMBL/GenBank/DDBJ whole genome shotgun (WGS) entry which is preliminary data.</text>
</comment>
<feature type="transmembrane region" description="Helical" evidence="6">
    <location>
        <begin position="128"/>
        <end position="145"/>
    </location>
</feature>
<gene>
    <name evidence="7" type="ORF">FOZ76_14905</name>
</gene>
<evidence type="ECO:0000256" key="6">
    <source>
        <dbReference type="SAM" id="Phobius"/>
    </source>
</evidence>
<dbReference type="OrthoDB" id="3460090at2"/>